<feature type="transmembrane region" description="Helical" evidence="1">
    <location>
        <begin position="31"/>
        <end position="51"/>
    </location>
</feature>
<dbReference type="EMBL" id="JACMSE010000001">
    <property type="protein sequence ID" value="MBC2888019.1"/>
    <property type="molecule type" value="Genomic_DNA"/>
</dbReference>
<dbReference type="Proteomes" id="UP000587396">
    <property type="component" value="Unassembled WGS sequence"/>
</dbReference>
<comment type="caution">
    <text evidence="2">The sequence shown here is derived from an EMBL/GenBank/DDBJ whole genome shotgun (WGS) entry which is preliminary data.</text>
</comment>
<organism evidence="2 3">
    <name type="scientific">Gordonibacter massiliensis</name>
    <name type="common">ex Traore et al. 2017</name>
    <dbReference type="NCBI Taxonomy" id="1841863"/>
    <lineage>
        <taxon>Bacteria</taxon>
        <taxon>Bacillati</taxon>
        <taxon>Actinomycetota</taxon>
        <taxon>Coriobacteriia</taxon>
        <taxon>Eggerthellales</taxon>
        <taxon>Eggerthellaceae</taxon>
        <taxon>Gordonibacter</taxon>
    </lineage>
</organism>
<gene>
    <name evidence="2" type="ORF">H7313_01410</name>
</gene>
<name>A0A842JFB4_9ACTN</name>
<proteinExistence type="predicted"/>
<sequence length="196" mass="21615">MNVLCGAPRKPHHSFCSRLKDERGFMLAEQLISIIFIGLLCVVVSVGLGAAMNAYANITRQTTADNMLARAMELVSDELSFARSIEGSEKVERQDDDREIVFVSASRLEPVSIVNGDFNRGIQLASNSGYLSLAPPQDGLVPRLVELAYFREIAVLEDSTKVPADSWTFRVEIKSEDASDTRVYAEAFLIVKRIGS</sequence>
<keyword evidence="1" id="KW-0472">Membrane</keyword>
<keyword evidence="1" id="KW-1133">Transmembrane helix</keyword>
<evidence type="ECO:0000256" key="1">
    <source>
        <dbReference type="SAM" id="Phobius"/>
    </source>
</evidence>
<reference evidence="2 3" key="1">
    <citation type="submission" date="2020-08" db="EMBL/GenBank/DDBJ databases">
        <authorList>
            <person name="Liu C."/>
            <person name="Sun Q."/>
        </authorList>
    </citation>
    <scope>NUCLEOTIDE SEQUENCE [LARGE SCALE GENOMIC DNA]</scope>
    <source>
        <strain evidence="2 3">N22</strain>
    </source>
</reference>
<evidence type="ECO:0008006" key="4">
    <source>
        <dbReference type="Google" id="ProtNLM"/>
    </source>
</evidence>
<keyword evidence="3" id="KW-1185">Reference proteome</keyword>
<evidence type="ECO:0000313" key="2">
    <source>
        <dbReference type="EMBL" id="MBC2888019.1"/>
    </source>
</evidence>
<protein>
    <recommendedName>
        <fullName evidence="4">Prepilin-type N-terminal cleavage/methylation domain-containing protein</fullName>
    </recommendedName>
</protein>
<accession>A0A842JFB4</accession>
<evidence type="ECO:0000313" key="3">
    <source>
        <dbReference type="Proteomes" id="UP000587396"/>
    </source>
</evidence>
<dbReference type="AlphaFoldDB" id="A0A842JFB4"/>
<keyword evidence="1" id="KW-0812">Transmembrane</keyword>